<name>A0A976N0U3_9VIRU</name>
<dbReference type="EMBL" id="OM869546">
    <property type="protein sequence ID" value="UPW41122.1"/>
    <property type="molecule type" value="Genomic_DNA"/>
</dbReference>
<sequence>MASRRRQPRRKDRRYFSRTAVSAKKINIDPTIYRGGIRL</sequence>
<accession>A0A976N0U3</accession>
<protein>
    <submittedName>
        <fullName evidence="1">Uncharacterized protein</fullName>
    </submittedName>
</protein>
<reference evidence="1" key="1">
    <citation type="submission" date="2022-02" db="EMBL/GenBank/DDBJ databases">
        <title>Towards deciphering the DNA virus diversity associated with rodent species in the families Cricetidae and Heteromyidae.</title>
        <authorList>
            <person name="Lund M."/>
            <person name="Larsen B.B."/>
            <person name="Gryseels S."/>
            <person name="Kraberger S."/>
            <person name="Rowsey D.M."/>
            <person name="Steger L."/>
            <person name="Yule K.M."/>
            <person name="Upham N.S."/>
            <person name="Worobey M."/>
            <person name="Van Doorslaer K."/>
            <person name="Varsani A."/>
        </authorList>
    </citation>
    <scope>NUCLEOTIDE SEQUENCE</scope>
    <source>
        <strain evidence="1">UA08Rod_5448</strain>
    </source>
</reference>
<organism evidence="1">
    <name type="scientific">Sigmofec virus UA08Rod_5448</name>
    <dbReference type="NCBI Taxonomy" id="2929425"/>
    <lineage>
        <taxon>Viruses</taxon>
        <taxon>Monodnaviria</taxon>
        <taxon>Sangervirae</taxon>
        <taxon>Phixviricota</taxon>
        <taxon>Malgrandaviricetes</taxon>
        <taxon>Petitvirales</taxon>
        <taxon>Microviridae</taxon>
    </lineage>
</organism>
<proteinExistence type="predicted"/>
<evidence type="ECO:0000313" key="1">
    <source>
        <dbReference type="EMBL" id="UPW41122.1"/>
    </source>
</evidence>